<sequence>MAETRKKVETLCDDIEQYLEARKCNREAKRKNRVRKVTIQALTKPDPENDYNVEKSLRMSPVGESKKYNALREQVDILKLKLSKFENQKYCALEDELETKRRKIERHQVDLDKLNNHYSSNQSYYSSLETSTNDNRYDALKDQIKQSKYTIFNLKTEIREEEDLQMQKHREMVSLSSKIKFWEDKVKQKEREIANKSVQKDKIRNNSEYKSKASIKNIELVHQSKLRSGVKLLSESKQELRQWRTKRAKIRRSIESHKSNNRNPLCMNMKINIMSNKINELGRQIYEPPHNYVARYNRSQNKSLNTPKALPKSRKSPLVAREKLQALIQPKRFSPYSQNHGSILSENTKGSLNRNQSSTNELIRMTNVPSVNSYSKFSTCNSVGSKVKASPRIKLSTSWGKKIIKYIPITERVTRKTKF</sequence>
<gene>
    <name evidence="2" type="ORF">ECRASSUSDP1_LOCUS4682</name>
</gene>
<evidence type="ECO:0000256" key="1">
    <source>
        <dbReference type="SAM" id="Coils"/>
    </source>
</evidence>
<dbReference type="EMBL" id="CAMPGE010004500">
    <property type="protein sequence ID" value="CAI2363349.1"/>
    <property type="molecule type" value="Genomic_DNA"/>
</dbReference>
<dbReference type="Proteomes" id="UP001295684">
    <property type="component" value="Unassembled WGS sequence"/>
</dbReference>
<evidence type="ECO:0000313" key="2">
    <source>
        <dbReference type="EMBL" id="CAI2363349.1"/>
    </source>
</evidence>
<keyword evidence="3" id="KW-1185">Reference proteome</keyword>
<accession>A0AAD1UDE2</accession>
<name>A0AAD1UDE2_EUPCR</name>
<organism evidence="2 3">
    <name type="scientific">Euplotes crassus</name>
    <dbReference type="NCBI Taxonomy" id="5936"/>
    <lineage>
        <taxon>Eukaryota</taxon>
        <taxon>Sar</taxon>
        <taxon>Alveolata</taxon>
        <taxon>Ciliophora</taxon>
        <taxon>Intramacronucleata</taxon>
        <taxon>Spirotrichea</taxon>
        <taxon>Hypotrichia</taxon>
        <taxon>Euplotida</taxon>
        <taxon>Euplotidae</taxon>
        <taxon>Moneuplotes</taxon>
    </lineage>
</organism>
<proteinExistence type="predicted"/>
<feature type="coiled-coil region" evidence="1">
    <location>
        <begin position="68"/>
        <end position="117"/>
    </location>
</feature>
<comment type="caution">
    <text evidence="2">The sequence shown here is derived from an EMBL/GenBank/DDBJ whole genome shotgun (WGS) entry which is preliminary data.</text>
</comment>
<evidence type="ECO:0000313" key="3">
    <source>
        <dbReference type="Proteomes" id="UP001295684"/>
    </source>
</evidence>
<protein>
    <submittedName>
        <fullName evidence="2">Uncharacterized protein</fullName>
    </submittedName>
</protein>
<reference evidence="2" key="1">
    <citation type="submission" date="2023-07" db="EMBL/GenBank/DDBJ databases">
        <authorList>
            <consortium name="AG Swart"/>
            <person name="Singh M."/>
            <person name="Singh A."/>
            <person name="Seah K."/>
            <person name="Emmerich C."/>
        </authorList>
    </citation>
    <scope>NUCLEOTIDE SEQUENCE</scope>
    <source>
        <strain evidence="2">DP1</strain>
    </source>
</reference>
<keyword evidence="1" id="KW-0175">Coiled coil</keyword>
<dbReference type="AlphaFoldDB" id="A0AAD1UDE2"/>
<feature type="coiled-coil region" evidence="1">
    <location>
        <begin position="172"/>
        <end position="206"/>
    </location>
</feature>